<keyword evidence="3 8" id="KW-1133">Transmembrane helix</keyword>
<keyword evidence="4 7" id="KW-0175">Coiled coil</keyword>
<keyword evidence="6" id="KW-0717">Septation</keyword>
<feature type="transmembrane region" description="Helical" evidence="8">
    <location>
        <begin position="12"/>
        <end position="33"/>
    </location>
</feature>
<dbReference type="EMBL" id="AYZL01000020">
    <property type="protein sequence ID" value="KRN03575.1"/>
    <property type="molecule type" value="Genomic_DNA"/>
</dbReference>
<dbReference type="Pfam" id="PF06160">
    <property type="entry name" value="EzrA"/>
    <property type="match status" value="1"/>
</dbReference>
<name>A0A0R2DRU0_9LACO</name>
<sequence length="573" mass="66627">MGEAFMSVGQTVVLSISILLILTVIIQILMNFIRNKRVVKHIEQVINDFQSAELAEKYQHLKEITLSGSSLITFNNWEKVYLDLESRSVELLEKNHKVSQTTNHFRLLTANSLLIDLKQAVFEAEQDVEDVELVFNQLINANSESEKEIEQIYDKYAEMRKDILSKSYNYGQTINFLEDYLLGLENKFSEVKKLNSAGNHIETHRLLSYLRLQLNLLAQKLPRIKKSYEKLSKKLPQQVKEIADDYQHLLSQNYQFSNVNVETLIDNLNASVNQANQQLNQINLDEVENSIDNVNNKMMEIEQILENEINAKKFVIDFQRRLSEQFEKVSLANSNLMDLLVHIDQSYILTNDEITESGYIGSEISQMKNDFDLDIQNIEKESPVYSEIKADFLRINQRLDEISSRQREIEQDIEGLTEAEKVAQQSVQEMHLNLNMLKRKLDRYKLPGYPARFIEYYKLVEAEIEKIYDELNQVKIDMKQISDDLILAQQDLNKLTTDSENILATSELTEIAVQYSNKYIQDNKNINQAVKKAYQLYNQEFDYEGALDTIASALEKVEPGAYEKIEKDYYKGL</sequence>
<dbReference type="AlphaFoldDB" id="A0A0R2DRU0"/>
<keyword evidence="2 8" id="KW-0812">Transmembrane</keyword>
<keyword evidence="5 8" id="KW-0472">Membrane</keyword>
<evidence type="ECO:0000313" key="10">
    <source>
        <dbReference type="Proteomes" id="UP000051378"/>
    </source>
</evidence>
<organism evidence="9 10">
    <name type="scientific">Holzapfeliella floricola DSM 23037 = JCM 16512</name>
    <dbReference type="NCBI Taxonomy" id="1423744"/>
    <lineage>
        <taxon>Bacteria</taxon>
        <taxon>Bacillati</taxon>
        <taxon>Bacillota</taxon>
        <taxon>Bacilli</taxon>
        <taxon>Lactobacillales</taxon>
        <taxon>Lactobacillaceae</taxon>
        <taxon>Holzapfeliella</taxon>
    </lineage>
</organism>
<dbReference type="GO" id="GO:0000921">
    <property type="term" value="P:septin ring assembly"/>
    <property type="evidence" value="ECO:0007669"/>
    <property type="project" value="InterPro"/>
</dbReference>
<dbReference type="GO" id="GO:0000917">
    <property type="term" value="P:division septum assembly"/>
    <property type="evidence" value="ECO:0007669"/>
    <property type="project" value="UniProtKB-KW"/>
</dbReference>
<dbReference type="STRING" id="1423744.FC86_GL000681"/>
<proteinExistence type="predicted"/>
<evidence type="ECO:0000256" key="6">
    <source>
        <dbReference type="ARBA" id="ARBA00023210"/>
    </source>
</evidence>
<comment type="subcellular location">
    <subcellularLocation>
        <location evidence="1">Cell membrane</location>
        <topology evidence="1">Single-pass membrane protein</topology>
    </subcellularLocation>
</comment>
<evidence type="ECO:0000256" key="2">
    <source>
        <dbReference type="ARBA" id="ARBA00022692"/>
    </source>
</evidence>
<keyword evidence="6" id="KW-0131">Cell cycle</keyword>
<dbReference type="PATRIC" id="fig|1423744.4.peg.700"/>
<gene>
    <name evidence="9" type="ORF">FC86_GL000681</name>
</gene>
<reference evidence="9 10" key="1">
    <citation type="journal article" date="2015" name="Genome Announc.">
        <title>Expanding the biotechnology potential of lactobacilli through comparative genomics of 213 strains and associated genera.</title>
        <authorList>
            <person name="Sun Z."/>
            <person name="Harris H.M."/>
            <person name="McCann A."/>
            <person name="Guo C."/>
            <person name="Argimon S."/>
            <person name="Zhang W."/>
            <person name="Yang X."/>
            <person name="Jeffery I.B."/>
            <person name="Cooney J.C."/>
            <person name="Kagawa T.F."/>
            <person name="Liu W."/>
            <person name="Song Y."/>
            <person name="Salvetti E."/>
            <person name="Wrobel A."/>
            <person name="Rasinkangas P."/>
            <person name="Parkhill J."/>
            <person name="Rea M.C."/>
            <person name="O'Sullivan O."/>
            <person name="Ritari J."/>
            <person name="Douillard F.P."/>
            <person name="Paul Ross R."/>
            <person name="Yang R."/>
            <person name="Briner A.E."/>
            <person name="Felis G.E."/>
            <person name="de Vos W.M."/>
            <person name="Barrangou R."/>
            <person name="Klaenhammer T.R."/>
            <person name="Caufield P.W."/>
            <person name="Cui Y."/>
            <person name="Zhang H."/>
            <person name="O'Toole P.W."/>
        </authorList>
    </citation>
    <scope>NUCLEOTIDE SEQUENCE [LARGE SCALE GENOMIC DNA]</scope>
    <source>
        <strain evidence="9 10">DSM 23037</strain>
    </source>
</reference>
<dbReference type="Proteomes" id="UP000051378">
    <property type="component" value="Unassembled WGS sequence"/>
</dbReference>
<dbReference type="GO" id="GO:0005940">
    <property type="term" value="C:septin ring"/>
    <property type="evidence" value="ECO:0007669"/>
    <property type="project" value="InterPro"/>
</dbReference>
<dbReference type="InterPro" id="IPR010379">
    <property type="entry name" value="EzrA"/>
</dbReference>
<feature type="coiled-coil region" evidence="7">
    <location>
        <begin position="258"/>
        <end position="311"/>
    </location>
</feature>
<evidence type="ECO:0000256" key="8">
    <source>
        <dbReference type="SAM" id="Phobius"/>
    </source>
</evidence>
<evidence type="ECO:0000256" key="1">
    <source>
        <dbReference type="ARBA" id="ARBA00004162"/>
    </source>
</evidence>
<accession>A0A0R2DRU0</accession>
<protein>
    <submittedName>
        <fullName evidence="9">Septation ring formation regulator EzrA</fullName>
    </submittedName>
</protein>
<comment type="caution">
    <text evidence="9">The sequence shown here is derived from an EMBL/GenBank/DDBJ whole genome shotgun (WGS) entry which is preliminary data.</text>
</comment>
<evidence type="ECO:0000256" key="4">
    <source>
        <dbReference type="ARBA" id="ARBA00023054"/>
    </source>
</evidence>
<keyword evidence="6" id="KW-0132">Cell division</keyword>
<evidence type="ECO:0000256" key="3">
    <source>
        <dbReference type="ARBA" id="ARBA00022989"/>
    </source>
</evidence>
<feature type="coiled-coil region" evidence="7">
    <location>
        <begin position="457"/>
        <end position="484"/>
    </location>
</feature>
<evidence type="ECO:0000313" key="9">
    <source>
        <dbReference type="EMBL" id="KRN03575.1"/>
    </source>
</evidence>
<keyword evidence="10" id="KW-1185">Reference proteome</keyword>
<dbReference type="GO" id="GO:0005886">
    <property type="term" value="C:plasma membrane"/>
    <property type="evidence" value="ECO:0007669"/>
    <property type="project" value="UniProtKB-SubCell"/>
</dbReference>
<evidence type="ECO:0000256" key="7">
    <source>
        <dbReference type="SAM" id="Coils"/>
    </source>
</evidence>
<evidence type="ECO:0000256" key="5">
    <source>
        <dbReference type="ARBA" id="ARBA00023136"/>
    </source>
</evidence>